<dbReference type="EMBL" id="LAZR01039034">
    <property type="protein sequence ID" value="KKL18015.1"/>
    <property type="molecule type" value="Genomic_DNA"/>
</dbReference>
<reference evidence="1" key="1">
    <citation type="journal article" date="2015" name="Nature">
        <title>Complex archaea that bridge the gap between prokaryotes and eukaryotes.</title>
        <authorList>
            <person name="Spang A."/>
            <person name="Saw J.H."/>
            <person name="Jorgensen S.L."/>
            <person name="Zaremba-Niedzwiedzka K."/>
            <person name="Martijn J."/>
            <person name="Lind A.E."/>
            <person name="van Eijk R."/>
            <person name="Schleper C."/>
            <person name="Guy L."/>
            <person name="Ettema T.J."/>
        </authorList>
    </citation>
    <scope>NUCLEOTIDE SEQUENCE</scope>
</reference>
<comment type="caution">
    <text evidence="1">The sequence shown here is derived from an EMBL/GenBank/DDBJ whole genome shotgun (WGS) entry which is preliminary data.</text>
</comment>
<dbReference type="AlphaFoldDB" id="A0A0F9B8P2"/>
<accession>A0A0F9B8P2</accession>
<organism evidence="1">
    <name type="scientific">marine sediment metagenome</name>
    <dbReference type="NCBI Taxonomy" id="412755"/>
    <lineage>
        <taxon>unclassified sequences</taxon>
        <taxon>metagenomes</taxon>
        <taxon>ecological metagenomes</taxon>
    </lineage>
</organism>
<evidence type="ECO:0000313" key="1">
    <source>
        <dbReference type="EMBL" id="KKL18015.1"/>
    </source>
</evidence>
<protein>
    <submittedName>
        <fullName evidence="1">Uncharacterized protein</fullName>
    </submittedName>
</protein>
<name>A0A0F9B8P2_9ZZZZ</name>
<proteinExistence type="predicted"/>
<sequence length="125" mass="14032">MTIGLKGFAKDAAVPGSFTSFVLEQVFIADTWKVFDSEPSLDGTLANYKRKYKKARIVFHKSYDGTVYTAMETILDAYYVRINDSRYPSTNTIDFIYDGVPEVTRTGPSRVLESAIINLISESPQ</sequence>
<gene>
    <name evidence="1" type="ORF">LCGC14_2479760</name>
</gene>